<gene>
    <name evidence="2" type="ORF">Pla144_23790</name>
</gene>
<sequence length="76" mass="8698">MLTHVTTGPSKEVESEASPLMTEDQAAIYMGGVSKKHLYNLRRDCGLPFVPVGSRIMYRREALDAWCRLRERRSTK</sequence>
<evidence type="ECO:0000313" key="2">
    <source>
        <dbReference type="EMBL" id="TWU27602.1"/>
    </source>
</evidence>
<dbReference type="OrthoDB" id="515428at2"/>
<dbReference type="Proteomes" id="UP000318437">
    <property type="component" value="Unassembled WGS sequence"/>
</dbReference>
<dbReference type="InterPro" id="IPR041657">
    <property type="entry name" value="HTH_17"/>
</dbReference>
<dbReference type="Pfam" id="PF12728">
    <property type="entry name" value="HTH_17"/>
    <property type="match status" value="1"/>
</dbReference>
<comment type="caution">
    <text evidence="2">The sequence shown here is derived from an EMBL/GenBank/DDBJ whole genome shotgun (WGS) entry which is preliminary data.</text>
</comment>
<evidence type="ECO:0000259" key="1">
    <source>
        <dbReference type="Pfam" id="PF12728"/>
    </source>
</evidence>
<dbReference type="AlphaFoldDB" id="A0A5C6CSU7"/>
<reference evidence="2 3" key="1">
    <citation type="submission" date="2019-02" db="EMBL/GenBank/DDBJ databases">
        <title>Deep-cultivation of Planctomycetes and their phenomic and genomic characterization uncovers novel biology.</title>
        <authorList>
            <person name="Wiegand S."/>
            <person name="Jogler M."/>
            <person name="Boedeker C."/>
            <person name="Pinto D."/>
            <person name="Vollmers J."/>
            <person name="Rivas-Marin E."/>
            <person name="Kohn T."/>
            <person name="Peeters S.H."/>
            <person name="Heuer A."/>
            <person name="Rast P."/>
            <person name="Oberbeckmann S."/>
            <person name="Bunk B."/>
            <person name="Jeske O."/>
            <person name="Meyerdierks A."/>
            <person name="Storesund J.E."/>
            <person name="Kallscheuer N."/>
            <person name="Luecker S."/>
            <person name="Lage O.M."/>
            <person name="Pohl T."/>
            <person name="Merkel B.J."/>
            <person name="Hornburger P."/>
            <person name="Mueller R.-W."/>
            <person name="Bruemmer F."/>
            <person name="Labrenz M."/>
            <person name="Spormann A.M."/>
            <person name="Op Den Camp H."/>
            <person name="Overmann J."/>
            <person name="Amann R."/>
            <person name="Jetten M.S.M."/>
            <person name="Mascher T."/>
            <person name="Medema M.H."/>
            <person name="Devos D.P."/>
            <person name="Kaster A.-K."/>
            <person name="Ovreas L."/>
            <person name="Rohde M."/>
            <person name="Galperin M.Y."/>
            <person name="Jogler C."/>
        </authorList>
    </citation>
    <scope>NUCLEOTIDE SEQUENCE [LARGE SCALE GENOMIC DNA]</scope>
    <source>
        <strain evidence="2 3">Pla144</strain>
    </source>
</reference>
<proteinExistence type="predicted"/>
<protein>
    <submittedName>
        <fullName evidence="2">Helix-turn-helix domain protein</fullName>
    </submittedName>
</protein>
<accession>A0A5C6CSU7</accession>
<dbReference type="EMBL" id="SJPS01000003">
    <property type="protein sequence ID" value="TWU27602.1"/>
    <property type="molecule type" value="Genomic_DNA"/>
</dbReference>
<dbReference type="RefSeq" id="WP_146450789.1">
    <property type="nucleotide sequence ID" value="NZ_SJPS01000003.1"/>
</dbReference>
<name>A0A5C6CSU7_9BACT</name>
<evidence type="ECO:0000313" key="3">
    <source>
        <dbReference type="Proteomes" id="UP000318437"/>
    </source>
</evidence>
<keyword evidence="3" id="KW-1185">Reference proteome</keyword>
<organism evidence="2 3">
    <name type="scientific">Bythopirellula polymerisocia</name>
    <dbReference type="NCBI Taxonomy" id="2528003"/>
    <lineage>
        <taxon>Bacteria</taxon>
        <taxon>Pseudomonadati</taxon>
        <taxon>Planctomycetota</taxon>
        <taxon>Planctomycetia</taxon>
        <taxon>Pirellulales</taxon>
        <taxon>Lacipirellulaceae</taxon>
        <taxon>Bythopirellula</taxon>
    </lineage>
</organism>
<feature type="domain" description="Helix-turn-helix" evidence="1">
    <location>
        <begin position="32"/>
        <end position="66"/>
    </location>
</feature>